<dbReference type="Gene3D" id="1.10.630.10">
    <property type="entry name" value="Cytochrome P450"/>
    <property type="match status" value="1"/>
</dbReference>
<keyword evidence="3" id="KW-0408">Iron</keyword>
<dbReference type="InterPro" id="IPR050121">
    <property type="entry name" value="Cytochrome_P450_monoxygenase"/>
</dbReference>
<dbReference type="PRINTS" id="PR00385">
    <property type="entry name" value="P450"/>
</dbReference>
<keyword evidence="3" id="KW-0479">Metal-binding</keyword>
<reference evidence="4 5" key="1">
    <citation type="journal article" date="2019" name="Int. J. Syst. Evol. Microbiol.">
        <title>The Global Catalogue of Microorganisms (GCM) 10K type strain sequencing project: providing services to taxonomists for standard genome sequencing and annotation.</title>
        <authorList>
            <consortium name="The Broad Institute Genomics Platform"/>
            <consortium name="The Broad Institute Genome Sequencing Center for Infectious Disease"/>
            <person name="Wu L."/>
            <person name="Ma J."/>
        </authorList>
    </citation>
    <scope>NUCLEOTIDE SEQUENCE [LARGE SCALE GENOMIC DNA]</scope>
    <source>
        <strain evidence="4 5">JCM 14718</strain>
    </source>
</reference>
<dbReference type="SUPFAM" id="SSF48264">
    <property type="entry name" value="Cytochrome P450"/>
    <property type="match status" value="1"/>
</dbReference>
<sequence>MDTTGLPHPPWRIPFLGDLIGVHPRTPVQDTLRFGRGLGPIFTRKFFSRPIVIVQGADLVGELADEKRFAKHVGLGVRELRQIGGDGLFTAHNDEPNWQRAHDILMPAFTQKSMQGYHPVMVDVARQLTAAWDARAGGPPVDVAADMTKLTLETIGQTGFGYSFGSFDRSEPHPYVSAMVGALRFAQRQVFYLPGISKILGRKAIQRNAVDLATMNALVDDVIAERSKPGAGQAQDLLGLMLSVRHPETGERLDPLNIRYQVHTFLVAGHETTSGALSFALYYLTRHPAALAQAQAEVDRVWGDDPEPDPTFQQVTKLRYVRRVLDESLRLWPTAPAYFREAREDTVIGGRLKMNKGDWVIVPLPLLHRDPTVWGDDPEAFEPDRFAPGRAKERPPHAYKPFGTGERACIGRQFAIHEATLVLGLLLHRYELKPDPGYQLRVTELLTVKPAGFTLEISRRDRSRDTAAAATAESSA</sequence>
<keyword evidence="5" id="KW-1185">Reference proteome</keyword>
<dbReference type="InterPro" id="IPR002401">
    <property type="entry name" value="Cyt_P450_E_grp-I"/>
</dbReference>
<gene>
    <name evidence="4" type="ORF">GCM10009765_35360</name>
</gene>
<evidence type="ECO:0000256" key="2">
    <source>
        <dbReference type="ARBA" id="ARBA00010617"/>
    </source>
</evidence>
<dbReference type="InterPro" id="IPR036396">
    <property type="entry name" value="Cyt_P450_sf"/>
</dbReference>
<proteinExistence type="inferred from homology"/>
<comment type="cofactor">
    <cofactor evidence="1">
        <name>heme</name>
        <dbReference type="ChEBI" id="CHEBI:30413"/>
    </cofactor>
</comment>
<protein>
    <submittedName>
        <fullName evidence="4">Cytochrome P450</fullName>
    </submittedName>
</protein>
<dbReference type="PANTHER" id="PTHR24305:SF166">
    <property type="entry name" value="CYTOCHROME P450 12A4, MITOCHONDRIAL-RELATED"/>
    <property type="match status" value="1"/>
</dbReference>
<keyword evidence="3" id="KW-0349">Heme</keyword>
<evidence type="ECO:0000256" key="3">
    <source>
        <dbReference type="RuleBase" id="RU000461"/>
    </source>
</evidence>
<keyword evidence="3" id="KW-0503">Monooxygenase</keyword>
<dbReference type="CDD" id="cd11068">
    <property type="entry name" value="CYP120A1"/>
    <property type="match status" value="1"/>
</dbReference>
<dbReference type="InterPro" id="IPR001128">
    <property type="entry name" value="Cyt_P450"/>
</dbReference>
<dbReference type="Pfam" id="PF00067">
    <property type="entry name" value="p450"/>
    <property type="match status" value="1"/>
</dbReference>
<organism evidence="4 5">
    <name type="scientific">Fodinicola feengrottensis</name>
    <dbReference type="NCBI Taxonomy" id="435914"/>
    <lineage>
        <taxon>Bacteria</taxon>
        <taxon>Bacillati</taxon>
        <taxon>Actinomycetota</taxon>
        <taxon>Actinomycetes</taxon>
        <taxon>Mycobacteriales</taxon>
        <taxon>Fodinicola</taxon>
    </lineage>
</organism>
<dbReference type="PRINTS" id="PR00463">
    <property type="entry name" value="EP450I"/>
</dbReference>
<dbReference type="Proteomes" id="UP001500618">
    <property type="component" value="Unassembled WGS sequence"/>
</dbReference>
<dbReference type="PROSITE" id="PS00086">
    <property type="entry name" value="CYTOCHROME_P450"/>
    <property type="match status" value="1"/>
</dbReference>
<keyword evidence="3" id="KW-0560">Oxidoreductase</keyword>
<dbReference type="EMBL" id="BAAANY010000011">
    <property type="protein sequence ID" value="GAA1683068.1"/>
    <property type="molecule type" value="Genomic_DNA"/>
</dbReference>
<dbReference type="InterPro" id="IPR017972">
    <property type="entry name" value="Cyt_P450_CS"/>
</dbReference>
<evidence type="ECO:0000313" key="5">
    <source>
        <dbReference type="Proteomes" id="UP001500618"/>
    </source>
</evidence>
<accession>A0ABN2H766</accession>
<name>A0ABN2H766_9ACTN</name>
<evidence type="ECO:0000313" key="4">
    <source>
        <dbReference type="EMBL" id="GAA1683068.1"/>
    </source>
</evidence>
<comment type="caution">
    <text evidence="4">The sequence shown here is derived from an EMBL/GenBank/DDBJ whole genome shotgun (WGS) entry which is preliminary data.</text>
</comment>
<evidence type="ECO:0000256" key="1">
    <source>
        <dbReference type="ARBA" id="ARBA00001971"/>
    </source>
</evidence>
<dbReference type="PANTHER" id="PTHR24305">
    <property type="entry name" value="CYTOCHROME P450"/>
    <property type="match status" value="1"/>
</dbReference>
<comment type="similarity">
    <text evidence="2 3">Belongs to the cytochrome P450 family.</text>
</comment>